<dbReference type="InterPro" id="IPR053159">
    <property type="entry name" value="Hybrid_Histidine_Kinase"/>
</dbReference>
<dbReference type="OrthoDB" id="546632at2759"/>
<dbReference type="PANTHER" id="PTHR43642:SF1">
    <property type="entry name" value="HYBRID SIGNAL TRANSDUCTION HISTIDINE KINASE G"/>
    <property type="match status" value="1"/>
</dbReference>
<keyword evidence="4" id="KW-1185">Reference proteome</keyword>
<name>K0RHX7_THAOC</name>
<organism evidence="3 4">
    <name type="scientific">Thalassiosira oceanica</name>
    <name type="common">Marine diatom</name>
    <dbReference type="NCBI Taxonomy" id="159749"/>
    <lineage>
        <taxon>Eukaryota</taxon>
        <taxon>Sar</taxon>
        <taxon>Stramenopiles</taxon>
        <taxon>Ochrophyta</taxon>
        <taxon>Bacillariophyta</taxon>
        <taxon>Coscinodiscophyceae</taxon>
        <taxon>Thalassiosirophycidae</taxon>
        <taxon>Thalassiosirales</taxon>
        <taxon>Thalassiosiraceae</taxon>
        <taxon>Thalassiosira</taxon>
    </lineage>
</organism>
<evidence type="ECO:0000259" key="2">
    <source>
        <dbReference type="Pfam" id="PF13191"/>
    </source>
</evidence>
<sequence length="1290" mass="143616">MEYPTDRASGFSGGRKRRPNFIPNPETAADEVSISLHEWLALEEATSTREGSNLLQKEKSVLRKSQICYGIVEVFKAARSSALRSTPKDLQSSCVVENFTIFIRGDFLEDEDIGAIAGVRCETPPSRAKIITPNFGSSIFEQGPSSGEDGFLEVEVHPPPLTCLEVAEDCATSPDETRLRHLLGRLLHSIFLDGSPYVEGESDNVGSPESRLLARGLPSSIHLLCRDLLKGELSIDEASTDLHYMIMEPSAFLRCSDMTPSNFSLIRSKLRGRDAEIRTMNDTFCKLTTTGVSEVMFVSGFSGSGKSRLVRTVVPHVAVAGGFAISKKFPQGIDDSLSLVLEAINDLIIMVSEDSTDEELYSIASELISSVGEVFLSVIHQVLPSIDLLFNVNVTSLASLGRGMPEQTSGLTNESISFILKTLITAISSRDRPVLLHFDDIQWTNASSLSVMAELVSGGIDTSCIFLVLGYRDNEINQAVLNDLTACLRSSCVPVQHIHLVGIDEPYFIDLISNALCMLPRHCKSLSTAVYRKTKVSRPVSFLVLLAMGPHGSPEISLKGNPFFAFQMLGSLVDRRILSYNKSCKCWTWTDAIYNQDLSENVLFVLRDKFDLLDSETQHLLRVAASLRGSLPIAVATRLDLPIEKINSAISIGIMERCPGSDVESYQFTHDKFREAASADGETAFRYSLGMKLLDTSSGQKDEYFLDICDLINVGVEGNRVAHSDLNRIIAVNILAGDKAIQNSDFIRALGYCRTAKSLLPSDHWSSMYDPSLRLHLSLSKSLYANGEVDLAESTLRELIDNSRDPLDTLDAHHQLHFMLHQSNRRSEEAFQGCMRLLEQLGEDVPDNFENTSAPPFARIRHVLEKKSEEEILAIQDLNDENDLRRIRFLSQACIISSTALRPRMTAYCIARMVEISLRGFSVYTPYAFVALGTFLCGQRINAISEAQRIGKIALRLFNERFSDPGQLPLFNLAYYGFVSVRFESFQTCATHLRQASTVAFSTGNFALAIINNQISINKSFFAGKPLPSISEDIKRQIELTVKYKDSRFVNYARFWNQTLQSLMHGEAENSSLPEDRHLDGSLPADRHLDATASMMDTFHKAVQTFWKGCVLDAYLSFLQLFLNQLTNYLQQTCLVQSPQAIHFLDGPIDFQSTEQCNGGYPKIDASSKVSEMRRVIAHVREDLKELASESPQNYENKKQLLEAEIYSCRNETHNGLLRKAYDASILSAKSSNFIHEQGLACELAGKHFLGAGKRDLARKYLEDAQKCYTEWGCTPKVHYVKDILSGMDD</sequence>
<dbReference type="InterPro" id="IPR041664">
    <property type="entry name" value="AAA_16"/>
</dbReference>
<dbReference type="Gene3D" id="3.40.50.300">
    <property type="entry name" value="P-loop containing nucleotide triphosphate hydrolases"/>
    <property type="match status" value="1"/>
</dbReference>
<evidence type="ECO:0000256" key="1">
    <source>
        <dbReference type="SAM" id="MobiDB-lite"/>
    </source>
</evidence>
<reference evidence="3 4" key="1">
    <citation type="journal article" date="2012" name="Genome Biol.">
        <title>Genome and low-iron response of an oceanic diatom adapted to chronic iron limitation.</title>
        <authorList>
            <person name="Lommer M."/>
            <person name="Specht M."/>
            <person name="Roy A.S."/>
            <person name="Kraemer L."/>
            <person name="Andreson R."/>
            <person name="Gutowska M.A."/>
            <person name="Wolf J."/>
            <person name="Bergner S.V."/>
            <person name="Schilhabel M.B."/>
            <person name="Klostermeier U.C."/>
            <person name="Beiko R.G."/>
            <person name="Rosenstiel P."/>
            <person name="Hippler M."/>
            <person name="Laroche J."/>
        </authorList>
    </citation>
    <scope>NUCLEOTIDE SEQUENCE [LARGE SCALE GENOMIC DNA]</scope>
    <source>
        <strain evidence="3 4">CCMP1005</strain>
    </source>
</reference>
<protein>
    <recommendedName>
        <fullName evidence="2">Orc1-like AAA ATPase domain-containing protein</fullName>
    </recommendedName>
</protein>
<dbReference type="eggNOG" id="ENOG502RUK6">
    <property type="taxonomic scope" value="Eukaryota"/>
</dbReference>
<accession>K0RHX7</accession>
<evidence type="ECO:0000313" key="4">
    <source>
        <dbReference type="Proteomes" id="UP000266841"/>
    </source>
</evidence>
<evidence type="ECO:0000313" key="3">
    <source>
        <dbReference type="EMBL" id="EJK48536.1"/>
    </source>
</evidence>
<dbReference type="OMA" id="MIMEPSA"/>
<dbReference type="EMBL" id="AGNL01045725">
    <property type="protein sequence ID" value="EJK48536.1"/>
    <property type="molecule type" value="Genomic_DNA"/>
</dbReference>
<dbReference type="SUPFAM" id="SSF52540">
    <property type="entry name" value="P-loop containing nucleoside triphosphate hydrolases"/>
    <property type="match status" value="1"/>
</dbReference>
<feature type="domain" description="Orc1-like AAA ATPase" evidence="2">
    <location>
        <begin position="269"/>
        <end position="457"/>
    </location>
</feature>
<dbReference type="PANTHER" id="PTHR43642">
    <property type="entry name" value="HYBRID SIGNAL TRANSDUCTION HISTIDINE KINASE G"/>
    <property type="match status" value="1"/>
</dbReference>
<dbReference type="Pfam" id="PF13191">
    <property type="entry name" value="AAA_16"/>
    <property type="match status" value="1"/>
</dbReference>
<proteinExistence type="predicted"/>
<gene>
    <name evidence="3" type="ORF">THAOC_32654</name>
</gene>
<feature type="region of interest" description="Disordered" evidence="1">
    <location>
        <begin position="1"/>
        <end position="24"/>
    </location>
</feature>
<dbReference type="Proteomes" id="UP000266841">
    <property type="component" value="Unassembled WGS sequence"/>
</dbReference>
<dbReference type="InterPro" id="IPR027417">
    <property type="entry name" value="P-loop_NTPase"/>
</dbReference>
<comment type="caution">
    <text evidence="3">The sequence shown here is derived from an EMBL/GenBank/DDBJ whole genome shotgun (WGS) entry which is preliminary data.</text>
</comment>